<sequence length="146" mass="16183">MIPPEPAAAPAEEHQRQHLHLTTQMIRFIVTGGFAAFVDFSVYVVLYKVVGLQVDLSKFISVVIGTITAYLINRRWTFQAAPSGARFAAVMALYGVTFAVQVGINHLCLALMHYRGWAIPVAFVIAQAVATVINFVVQRAVIFRRH</sequence>
<evidence type="ECO:0000256" key="6">
    <source>
        <dbReference type="SAM" id="Phobius"/>
    </source>
</evidence>
<dbReference type="InterPro" id="IPR051401">
    <property type="entry name" value="GtrA_CellWall_Glycosyl"/>
</dbReference>
<dbReference type="EMBL" id="AP017624">
    <property type="protein sequence ID" value="BAV43791.1"/>
    <property type="molecule type" value="Genomic_DNA"/>
</dbReference>
<feature type="domain" description="GtrA/DPMS transmembrane" evidence="7">
    <location>
        <begin position="27"/>
        <end position="143"/>
    </location>
</feature>
<reference evidence="8 9" key="1">
    <citation type="submission" date="2016-08" db="EMBL/GenBank/DDBJ databases">
        <title>Complete genome sequence of Mycobacterium shinshuense, a subspecies of M. ulcerans.</title>
        <authorList>
            <person name="Yoshida M."/>
            <person name="Ogura Y."/>
            <person name="Hayashi T."/>
            <person name="Hoshino Y."/>
        </authorList>
    </citation>
    <scope>NUCLEOTIDE SEQUENCE [LARGE SCALE GENOMIC DNA]</scope>
    <source>
        <strain evidence="9">ATCC 33728</strain>
    </source>
</reference>
<comment type="similarity">
    <text evidence="2">Belongs to the GtrA family.</text>
</comment>
<evidence type="ECO:0000256" key="5">
    <source>
        <dbReference type="ARBA" id="ARBA00023136"/>
    </source>
</evidence>
<dbReference type="PANTHER" id="PTHR38459:SF6">
    <property type="entry name" value="ARABINOGALACTAN BIOSYNTHESIS RECRUITING PROTEIN RV3789"/>
    <property type="match status" value="1"/>
</dbReference>
<dbReference type="Proteomes" id="UP000218067">
    <property type="component" value="Chromosome"/>
</dbReference>
<evidence type="ECO:0000256" key="1">
    <source>
        <dbReference type="ARBA" id="ARBA00004141"/>
    </source>
</evidence>
<evidence type="ECO:0000256" key="4">
    <source>
        <dbReference type="ARBA" id="ARBA00022989"/>
    </source>
</evidence>
<feature type="transmembrane region" description="Helical" evidence="6">
    <location>
        <begin position="56"/>
        <end position="73"/>
    </location>
</feature>
<dbReference type="GO" id="GO:0000271">
    <property type="term" value="P:polysaccharide biosynthetic process"/>
    <property type="evidence" value="ECO:0007669"/>
    <property type="project" value="InterPro"/>
</dbReference>
<dbReference type="GO" id="GO:0005886">
    <property type="term" value="C:plasma membrane"/>
    <property type="evidence" value="ECO:0007669"/>
    <property type="project" value="TreeGrafter"/>
</dbReference>
<dbReference type="AlphaFoldDB" id="A0A1B4Y9Q1"/>
<evidence type="ECO:0000256" key="3">
    <source>
        <dbReference type="ARBA" id="ARBA00022692"/>
    </source>
</evidence>
<organism evidence="8 9">
    <name type="scientific">Mycobacterium ulcerans subsp. shinshuense</name>
    <dbReference type="NCBI Taxonomy" id="1124626"/>
    <lineage>
        <taxon>Bacteria</taxon>
        <taxon>Bacillati</taxon>
        <taxon>Actinomycetota</taxon>
        <taxon>Actinomycetes</taxon>
        <taxon>Mycobacteriales</taxon>
        <taxon>Mycobacteriaceae</taxon>
        <taxon>Mycobacterium</taxon>
        <taxon>Mycobacterium ulcerans group</taxon>
    </lineage>
</organism>
<protein>
    <submittedName>
        <fullName evidence="8">Membrane protein</fullName>
    </submittedName>
</protein>
<accession>A0A1B4Y9Q1</accession>
<dbReference type="Pfam" id="PF04138">
    <property type="entry name" value="GtrA_DPMS_TM"/>
    <property type="match status" value="1"/>
</dbReference>
<keyword evidence="5 6" id="KW-0472">Membrane</keyword>
<evidence type="ECO:0000313" key="8">
    <source>
        <dbReference type="EMBL" id="BAV43791.1"/>
    </source>
</evidence>
<dbReference type="PANTHER" id="PTHR38459">
    <property type="entry name" value="PROPHAGE BACTOPRENOL-LINKED GLUCOSE TRANSLOCASE HOMOLOG"/>
    <property type="match status" value="1"/>
</dbReference>
<evidence type="ECO:0000313" key="9">
    <source>
        <dbReference type="Proteomes" id="UP000218067"/>
    </source>
</evidence>
<feature type="transmembrane region" description="Helical" evidence="6">
    <location>
        <begin position="116"/>
        <end position="137"/>
    </location>
</feature>
<feature type="transmembrane region" description="Helical" evidence="6">
    <location>
        <begin position="25"/>
        <end position="50"/>
    </location>
</feature>
<proteinExistence type="inferred from homology"/>
<evidence type="ECO:0000259" key="7">
    <source>
        <dbReference type="Pfam" id="PF04138"/>
    </source>
</evidence>
<name>A0A1B4Y9Q1_MYCUL</name>
<evidence type="ECO:0000256" key="2">
    <source>
        <dbReference type="ARBA" id="ARBA00009399"/>
    </source>
</evidence>
<dbReference type="InterPro" id="IPR007267">
    <property type="entry name" value="GtrA_DPMS_TM"/>
</dbReference>
<keyword evidence="3 6" id="KW-0812">Transmembrane</keyword>
<keyword evidence="4 6" id="KW-1133">Transmembrane helix</keyword>
<feature type="transmembrane region" description="Helical" evidence="6">
    <location>
        <begin position="85"/>
        <end position="104"/>
    </location>
</feature>
<gene>
    <name evidence="8" type="ORF">SHTP_4955</name>
</gene>
<comment type="subcellular location">
    <subcellularLocation>
        <location evidence="1">Membrane</location>
        <topology evidence="1">Multi-pass membrane protein</topology>
    </subcellularLocation>
</comment>